<protein>
    <recommendedName>
        <fullName evidence="9">Lipopolysaccharide export system permease protein LptF</fullName>
    </recommendedName>
</protein>
<dbReference type="STRING" id="1220535.IMCC14465_02490"/>
<keyword evidence="3 6" id="KW-0812">Transmembrane</keyword>
<reference evidence="7 8" key="1">
    <citation type="journal article" date="2012" name="J. Bacteriol.">
        <title>Genome Sequence of Strain IMCC14465, Isolated from the East Sea, Belonging to the PS1 Clade of Alphaproteobacteria.</title>
        <authorList>
            <person name="Yang S.J."/>
            <person name="Kang I."/>
            <person name="Cho J.C."/>
        </authorList>
    </citation>
    <scope>NUCLEOTIDE SEQUENCE [LARGE SCALE GENOMIC DNA]</scope>
    <source>
        <strain evidence="7 8">IMCC14465</strain>
    </source>
</reference>
<feature type="transmembrane region" description="Helical" evidence="6">
    <location>
        <begin position="336"/>
        <end position="355"/>
    </location>
</feature>
<evidence type="ECO:0000313" key="8">
    <source>
        <dbReference type="Proteomes" id="UP000004836"/>
    </source>
</evidence>
<comment type="subcellular location">
    <subcellularLocation>
        <location evidence="1">Cell membrane</location>
        <topology evidence="1">Multi-pass membrane protein</topology>
    </subcellularLocation>
</comment>
<organism evidence="7 8">
    <name type="scientific">alpha proteobacterium IMCC14465</name>
    <dbReference type="NCBI Taxonomy" id="1220535"/>
    <lineage>
        <taxon>Bacteria</taxon>
        <taxon>Pseudomonadati</taxon>
        <taxon>Pseudomonadota</taxon>
        <taxon>Alphaproteobacteria</taxon>
        <taxon>PS1 clade</taxon>
    </lineage>
</organism>
<dbReference type="OrthoDB" id="8477889at2"/>
<keyword evidence="2" id="KW-1003">Cell membrane</keyword>
<feature type="transmembrane region" description="Helical" evidence="6">
    <location>
        <begin position="12"/>
        <end position="30"/>
    </location>
</feature>
<feature type="transmembrane region" description="Helical" evidence="6">
    <location>
        <begin position="50"/>
        <end position="76"/>
    </location>
</feature>
<feature type="transmembrane region" description="Helical" evidence="6">
    <location>
        <begin position="97"/>
        <end position="121"/>
    </location>
</feature>
<evidence type="ECO:0000256" key="1">
    <source>
        <dbReference type="ARBA" id="ARBA00004651"/>
    </source>
</evidence>
<keyword evidence="8" id="KW-1185">Reference proteome</keyword>
<name>J9A635_9PROT</name>
<dbReference type="PANTHER" id="PTHR33529">
    <property type="entry name" value="SLR0882 PROTEIN-RELATED"/>
    <property type="match status" value="1"/>
</dbReference>
<accession>J9A635</accession>
<feature type="transmembrane region" description="Helical" evidence="6">
    <location>
        <begin position="282"/>
        <end position="301"/>
    </location>
</feature>
<keyword evidence="5 6" id="KW-0472">Membrane</keyword>
<dbReference type="InterPro" id="IPR005495">
    <property type="entry name" value="LptG/LptF_permease"/>
</dbReference>
<gene>
    <name evidence="7" type="ORF">IMCC14465_02490</name>
</gene>
<dbReference type="GO" id="GO:0043190">
    <property type="term" value="C:ATP-binding cassette (ABC) transporter complex"/>
    <property type="evidence" value="ECO:0007669"/>
    <property type="project" value="TreeGrafter"/>
</dbReference>
<dbReference type="Pfam" id="PF03739">
    <property type="entry name" value="LptF_LptG"/>
    <property type="match status" value="1"/>
</dbReference>
<feature type="transmembrane region" description="Helical" evidence="6">
    <location>
        <begin position="313"/>
        <end position="330"/>
    </location>
</feature>
<keyword evidence="4 6" id="KW-1133">Transmembrane helix</keyword>
<evidence type="ECO:0000256" key="6">
    <source>
        <dbReference type="SAM" id="Phobius"/>
    </source>
</evidence>
<evidence type="ECO:0008006" key="9">
    <source>
        <dbReference type="Google" id="ProtNLM"/>
    </source>
</evidence>
<evidence type="ECO:0000256" key="4">
    <source>
        <dbReference type="ARBA" id="ARBA00022989"/>
    </source>
</evidence>
<evidence type="ECO:0000256" key="5">
    <source>
        <dbReference type="ARBA" id="ARBA00023136"/>
    </source>
</evidence>
<dbReference type="PANTHER" id="PTHR33529:SF6">
    <property type="entry name" value="YJGP_YJGQ FAMILY PERMEASE"/>
    <property type="match status" value="1"/>
</dbReference>
<evidence type="ECO:0000256" key="3">
    <source>
        <dbReference type="ARBA" id="ARBA00022692"/>
    </source>
</evidence>
<dbReference type="EMBL" id="ALYF01000002">
    <property type="protein sequence ID" value="EJW21855.1"/>
    <property type="molecule type" value="Genomic_DNA"/>
</dbReference>
<dbReference type="eggNOG" id="COG0795">
    <property type="taxonomic scope" value="Bacteria"/>
</dbReference>
<evidence type="ECO:0000256" key="2">
    <source>
        <dbReference type="ARBA" id="ARBA00022475"/>
    </source>
</evidence>
<sequence>MPCYARYLFQQYLIAFLIFTLMFGGMVYIVQSVQLLDKIDGRIENLTYFFGLTMLLLPKLFIYVMPLSLLAALISVKQRMINDNELIILASSGRNRWQLAMPGLILSLGITAFLALMEFYVQPATMQELREKRQEIADNLFVNFIKPGTFSEISKGLTVYVNSISQTGTYQNILIYDSTQADRSVVYIAEQAEIIQNNNRPSMRLTNGKVLQDLNQDIKGSLSFEEYVYQTNLETKQPKNVKYKTDEMYLRDLLNPPNASTLTPKTILKYAVAGHQRITNTLTPLIIGMIVSASILTGIFGRRGHKRRMSSSILITLGYYISAMTFAGLAGGKSDILVNIYAPPAIALIITGLYLQFGGSQNNRAYIFQQARYKK</sequence>
<dbReference type="GO" id="GO:0015920">
    <property type="term" value="P:lipopolysaccharide transport"/>
    <property type="evidence" value="ECO:0007669"/>
    <property type="project" value="TreeGrafter"/>
</dbReference>
<dbReference type="AlphaFoldDB" id="J9A635"/>
<dbReference type="Proteomes" id="UP000004836">
    <property type="component" value="Unassembled WGS sequence"/>
</dbReference>
<proteinExistence type="predicted"/>
<comment type="caution">
    <text evidence="7">The sequence shown here is derived from an EMBL/GenBank/DDBJ whole genome shotgun (WGS) entry which is preliminary data.</text>
</comment>
<evidence type="ECO:0000313" key="7">
    <source>
        <dbReference type="EMBL" id="EJW21855.1"/>
    </source>
</evidence>